<organism evidence="1 2">
    <name type="scientific">Sphingobacterium thalpophilum</name>
    <dbReference type="NCBI Taxonomy" id="259"/>
    <lineage>
        <taxon>Bacteria</taxon>
        <taxon>Pseudomonadati</taxon>
        <taxon>Bacteroidota</taxon>
        <taxon>Sphingobacteriia</taxon>
        <taxon>Sphingobacteriales</taxon>
        <taxon>Sphingobacteriaceae</taxon>
        <taxon>Sphingobacterium</taxon>
    </lineage>
</organism>
<accession>A0A4U9VSQ7</accession>
<dbReference type="GeneID" id="78464537"/>
<evidence type="ECO:0000313" key="2">
    <source>
        <dbReference type="Proteomes" id="UP000308196"/>
    </source>
</evidence>
<protein>
    <submittedName>
        <fullName evidence="1">Uncharacterized protein</fullName>
    </submittedName>
</protein>
<name>A0A4U9VSQ7_9SPHI</name>
<evidence type="ECO:0000313" key="1">
    <source>
        <dbReference type="EMBL" id="VTR49543.1"/>
    </source>
</evidence>
<gene>
    <name evidence="1" type="ORF">NCTC11429_03909</name>
</gene>
<sequence>MMPPSAYKQPNIVENSSAVRYTGTAEIFTGRLVDWHRNGYLFSMEIRVIGLLVALGATLLTAACGNSGTEKRPVSAEKINIADSAAPMILSPDTVLAAGRQTLELIRPSDQIPGIIDSTALDSLSEPLRAMAARYAAIGGTDCDGEYCALTSALKLGKQGSEAHKSLIAKYFPNDSIARQVLAQDCYLRPSGASSFSEYASLSLSLHQDTVTVDYRLLLYNRGKTTWKNGADRYVFKDGTFSSSSRN</sequence>
<reference evidence="1 2" key="1">
    <citation type="submission" date="2019-05" db="EMBL/GenBank/DDBJ databases">
        <authorList>
            <consortium name="Pathogen Informatics"/>
        </authorList>
    </citation>
    <scope>NUCLEOTIDE SEQUENCE [LARGE SCALE GENOMIC DNA]</scope>
    <source>
        <strain evidence="1 2">NCTC11429</strain>
    </source>
</reference>
<dbReference type="RefSeq" id="WP_028070884.1">
    <property type="nucleotide sequence ID" value="NZ_LR590484.1"/>
</dbReference>
<dbReference type="EMBL" id="LR590484">
    <property type="protein sequence ID" value="VTR49543.1"/>
    <property type="molecule type" value="Genomic_DNA"/>
</dbReference>
<dbReference type="KEGG" id="stha:NCTC11429_03909"/>
<proteinExistence type="predicted"/>
<dbReference type="Proteomes" id="UP000308196">
    <property type="component" value="Chromosome"/>
</dbReference>
<dbReference type="AlphaFoldDB" id="A0A4U9VSQ7"/>